<evidence type="ECO:0000256" key="3">
    <source>
        <dbReference type="ARBA" id="ARBA00022692"/>
    </source>
</evidence>
<keyword evidence="3 6" id="KW-0812">Transmembrane</keyword>
<dbReference type="InterPro" id="IPR026022">
    <property type="entry name" value="PhoU_dom"/>
</dbReference>
<evidence type="ECO:0000259" key="7">
    <source>
        <dbReference type="Pfam" id="PF01895"/>
    </source>
</evidence>
<dbReference type="PANTHER" id="PTHR10010:SF46">
    <property type="entry name" value="SODIUM-DEPENDENT PHOSPHATE TRANSPORT PROTEIN 2B"/>
    <property type="match status" value="1"/>
</dbReference>
<evidence type="ECO:0000256" key="1">
    <source>
        <dbReference type="ARBA" id="ARBA00004651"/>
    </source>
</evidence>
<keyword evidence="2" id="KW-1003">Cell membrane</keyword>
<evidence type="ECO:0000313" key="9">
    <source>
        <dbReference type="Proteomes" id="UP000824192"/>
    </source>
</evidence>
<dbReference type="InterPro" id="IPR038078">
    <property type="entry name" value="PhoU-like_sf"/>
</dbReference>
<dbReference type="GO" id="GO:0005886">
    <property type="term" value="C:plasma membrane"/>
    <property type="evidence" value="ECO:0007669"/>
    <property type="project" value="UniProtKB-SubCell"/>
</dbReference>
<feature type="transmembrane region" description="Helical" evidence="6">
    <location>
        <begin position="47"/>
        <end position="73"/>
    </location>
</feature>
<evidence type="ECO:0000256" key="2">
    <source>
        <dbReference type="ARBA" id="ARBA00022475"/>
    </source>
</evidence>
<dbReference type="InterPro" id="IPR003841">
    <property type="entry name" value="Na/Pi_transpt"/>
</dbReference>
<dbReference type="Proteomes" id="UP000824192">
    <property type="component" value="Unassembled WGS sequence"/>
</dbReference>
<evidence type="ECO:0000256" key="6">
    <source>
        <dbReference type="SAM" id="Phobius"/>
    </source>
</evidence>
<dbReference type="GO" id="GO:0005436">
    <property type="term" value="F:sodium:phosphate symporter activity"/>
    <property type="evidence" value="ECO:0007669"/>
    <property type="project" value="InterPro"/>
</dbReference>
<dbReference type="NCBIfam" id="NF037997">
    <property type="entry name" value="Na_Pi_symport"/>
    <property type="match status" value="1"/>
</dbReference>
<evidence type="ECO:0000313" key="8">
    <source>
        <dbReference type="EMBL" id="HIW93890.1"/>
    </source>
</evidence>
<dbReference type="Pfam" id="PF02690">
    <property type="entry name" value="Na_Pi_cotrans"/>
    <property type="match status" value="2"/>
</dbReference>
<dbReference type="NCBIfam" id="TIGR00704">
    <property type="entry name" value="NaPi_cotrn_rel"/>
    <property type="match status" value="1"/>
</dbReference>
<dbReference type="InterPro" id="IPR004633">
    <property type="entry name" value="NaPi_cotrn-rel/YqeW-like"/>
</dbReference>
<feature type="transmembrane region" description="Helical" evidence="6">
    <location>
        <begin position="6"/>
        <end position="27"/>
    </location>
</feature>
<feature type="transmembrane region" description="Helical" evidence="6">
    <location>
        <begin position="245"/>
        <end position="268"/>
    </location>
</feature>
<keyword evidence="4 6" id="KW-1133">Transmembrane helix</keyword>
<feature type="transmembrane region" description="Helical" evidence="6">
    <location>
        <begin position="135"/>
        <end position="154"/>
    </location>
</feature>
<dbReference type="SUPFAM" id="SSF109755">
    <property type="entry name" value="PhoU-like"/>
    <property type="match status" value="1"/>
</dbReference>
<feature type="transmembrane region" description="Helical" evidence="6">
    <location>
        <begin position="93"/>
        <end position="123"/>
    </location>
</feature>
<comment type="subcellular location">
    <subcellularLocation>
        <location evidence="1">Cell membrane</location>
        <topology evidence="1">Multi-pass membrane protein</topology>
    </subcellularLocation>
</comment>
<dbReference type="EMBL" id="DXGA01000105">
    <property type="protein sequence ID" value="HIW93890.1"/>
    <property type="molecule type" value="Genomic_DNA"/>
</dbReference>
<feature type="transmembrane region" description="Helical" evidence="6">
    <location>
        <begin position="174"/>
        <end position="200"/>
    </location>
</feature>
<dbReference type="PANTHER" id="PTHR10010">
    <property type="entry name" value="SOLUTE CARRIER FAMILY 34 SODIUM PHOSPHATE , MEMBER 2-RELATED"/>
    <property type="match status" value="1"/>
</dbReference>
<dbReference type="GO" id="GO:0044341">
    <property type="term" value="P:sodium-dependent phosphate transport"/>
    <property type="evidence" value="ECO:0007669"/>
    <property type="project" value="InterPro"/>
</dbReference>
<dbReference type="AlphaFoldDB" id="A0A9D1RUQ5"/>
<feature type="transmembrane region" description="Helical" evidence="6">
    <location>
        <begin position="280"/>
        <end position="303"/>
    </location>
</feature>
<keyword evidence="5 6" id="KW-0472">Membrane</keyword>
<reference evidence="8" key="1">
    <citation type="journal article" date="2021" name="PeerJ">
        <title>Extensive microbial diversity within the chicken gut microbiome revealed by metagenomics and culture.</title>
        <authorList>
            <person name="Gilroy R."/>
            <person name="Ravi A."/>
            <person name="Getino M."/>
            <person name="Pursley I."/>
            <person name="Horton D.L."/>
            <person name="Alikhan N.F."/>
            <person name="Baker D."/>
            <person name="Gharbi K."/>
            <person name="Hall N."/>
            <person name="Watson M."/>
            <person name="Adriaenssens E.M."/>
            <person name="Foster-Nyarko E."/>
            <person name="Jarju S."/>
            <person name="Secka A."/>
            <person name="Antonio M."/>
            <person name="Oren A."/>
            <person name="Chaudhuri R.R."/>
            <person name="La Ragione R."/>
            <person name="Hildebrand F."/>
            <person name="Pallen M.J."/>
        </authorList>
    </citation>
    <scope>NUCLEOTIDE SEQUENCE</scope>
    <source>
        <strain evidence="8">ChiGjej6B6-1540</strain>
    </source>
</reference>
<organism evidence="8 9">
    <name type="scientific">Candidatus Flavonifractor merdipullorum</name>
    <dbReference type="NCBI Taxonomy" id="2838590"/>
    <lineage>
        <taxon>Bacteria</taxon>
        <taxon>Bacillati</taxon>
        <taxon>Bacillota</taxon>
        <taxon>Clostridia</taxon>
        <taxon>Eubacteriales</taxon>
        <taxon>Oscillospiraceae</taxon>
        <taxon>Flavonifractor</taxon>
    </lineage>
</organism>
<protein>
    <submittedName>
        <fullName evidence="8">Na/Pi cotransporter family protein</fullName>
    </submittedName>
</protein>
<feature type="transmembrane region" description="Helical" evidence="6">
    <location>
        <begin position="212"/>
        <end position="233"/>
    </location>
</feature>
<proteinExistence type="predicted"/>
<gene>
    <name evidence="8" type="ORF">H9868_05035</name>
</gene>
<name>A0A9D1RUQ5_9FIRM</name>
<evidence type="ECO:0000256" key="5">
    <source>
        <dbReference type="ARBA" id="ARBA00023136"/>
    </source>
</evidence>
<dbReference type="Gene3D" id="1.20.58.220">
    <property type="entry name" value="Phosphate transport system protein phou homolog 2, domain 2"/>
    <property type="match status" value="1"/>
</dbReference>
<comment type="caution">
    <text evidence="8">The sequence shown here is derived from an EMBL/GenBank/DDBJ whole genome shotgun (WGS) entry which is preliminary data.</text>
</comment>
<feature type="domain" description="PhoU" evidence="7">
    <location>
        <begin position="345"/>
        <end position="428"/>
    </location>
</feature>
<reference evidence="8" key="2">
    <citation type="submission" date="2021-04" db="EMBL/GenBank/DDBJ databases">
        <authorList>
            <person name="Gilroy R."/>
        </authorList>
    </citation>
    <scope>NUCLEOTIDE SEQUENCE</scope>
    <source>
        <strain evidence="8">ChiGjej6B6-1540</strain>
    </source>
</reference>
<evidence type="ECO:0000256" key="4">
    <source>
        <dbReference type="ARBA" id="ARBA00022989"/>
    </source>
</evidence>
<sequence length="537" mass="57943">MQLEDIFMLFGGLALFLYGMQLMSGGLEVAAGDRLKSILEKLTSNRFLGMLVGAGITAVIQSSSATTVMVVGFVNAGLMTLGQAVGVIMGANIGTTVTGLLIALDIGLIAPIIAFVGVVIMMMKKSQKVTCVGQIIAGLGILFIGMELMSSSMAPLQEYQPFIDLLTRFSANPLLGILVGAVFTAIIQSSSASIGILQALASTGVIGLDSAVYVLFGQNIGTCITAVIAALGGNLNAKRTTVIHLMFNVIGTVIFTLICIFTPFVSLIQNLIPGNVVSQIAITHVIFNVVTTAILLPAGNLLAAAACRILPDKGENGKEHSFADSVRMGSTSIALSDLKKQENVMFQMACKNVEMAFDALLDRDQKKLEEVAKQEDQIDLNNAEITRCVSHISIREMSETDSDRLNRLLIVCGNIERIGDHAMNMAEYLQQLEKRNLYMDEETTEELVKLRTLATHALGAIDFTEEGEAEKKRNLATVAVLEADSDDKNSRYRTAQIKRMRAGKTDPEVSILYSEILTDIERILDHALNIAQALYEK</sequence>
<dbReference type="Pfam" id="PF01895">
    <property type="entry name" value="PhoU"/>
    <property type="match status" value="1"/>
</dbReference>
<accession>A0A9D1RUQ5</accession>